<dbReference type="Gene3D" id="3.30.390.50">
    <property type="entry name" value="CO dehydrogenase flavoprotein, C-terminal domain"/>
    <property type="match status" value="1"/>
</dbReference>
<keyword evidence="7 15" id="KW-0479">Metal-binding</keyword>
<dbReference type="SUPFAM" id="SSF47741">
    <property type="entry name" value="CO dehydrogenase ISP C-domain like"/>
    <property type="match status" value="1"/>
</dbReference>
<evidence type="ECO:0000256" key="10">
    <source>
        <dbReference type="ARBA" id="ARBA00023004"/>
    </source>
</evidence>
<keyword evidence="6 15" id="KW-0001">2Fe-2S</keyword>
<feature type="binding site" evidence="15">
    <location>
        <position position="852"/>
    </location>
    <ligand>
        <name>Mo-molybdopterin</name>
        <dbReference type="ChEBI" id="CHEBI:71302"/>
    </ligand>
    <ligandPart>
        <name>Mo</name>
        <dbReference type="ChEBI" id="CHEBI:28685"/>
    </ligandPart>
</feature>
<dbReference type="Pfam" id="PF02738">
    <property type="entry name" value="MoCoBD_1"/>
    <property type="match status" value="1"/>
</dbReference>
<feature type="binding site" evidence="14">
    <location>
        <position position="820"/>
    </location>
    <ligand>
        <name>substrate</name>
    </ligand>
</feature>
<feature type="binding site" evidence="15">
    <location>
        <position position="46"/>
    </location>
    <ligand>
        <name>[2Fe-2S] cluster</name>
        <dbReference type="ChEBI" id="CHEBI:190135"/>
        <label>1</label>
    </ligand>
</feature>
<feature type="binding site" evidence="15">
    <location>
        <position position="738"/>
    </location>
    <ligand>
        <name>Mo-molybdopterin</name>
        <dbReference type="ChEBI" id="CHEBI:71302"/>
    </ligand>
    <ligandPart>
        <name>Mo</name>
        <dbReference type="ChEBI" id="CHEBI:28685"/>
    </ligandPart>
</feature>
<dbReference type="Pfam" id="PF01799">
    <property type="entry name" value="Fer2_2"/>
    <property type="match status" value="1"/>
</dbReference>
<comment type="cofactor">
    <cofactor evidence="1 14">
        <name>FAD</name>
        <dbReference type="ChEBI" id="CHEBI:57692"/>
    </cofactor>
</comment>
<feature type="binding site" evidence="14">
    <location>
        <begin position="195"/>
        <end position="202"/>
    </location>
    <ligand>
        <name>FAD</name>
        <dbReference type="ChEBI" id="CHEBI:57692"/>
    </ligand>
</feature>
<dbReference type="GO" id="GO:0051537">
    <property type="term" value="F:2 iron, 2 sulfur cluster binding"/>
    <property type="evidence" value="ECO:0007669"/>
    <property type="project" value="UniProtKB-KW"/>
</dbReference>
<keyword evidence="4 15" id="KW-0500">Molybdenum</keyword>
<dbReference type="GO" id="GO:0071949">
    <property type="term" value="F:FAD binding"/>
    <property type="evidence" value="ECO:0007669"/>
    <property type="project" value="InterPro"/>
</dbReference>
<dbReference type="SMART" id="SM01092">
    <property type="entry name" value="CO_deh_flav_C"/>
    <property type="match status" value="1"/>
</dbReference>
<evidence type="ECO:0000256" key="9">
    <source>
        <dbReference type="ARBA" id="ARBA00023002"/>
    </source>
</evidence>
<dbReference type="FunFam" id="3.30.365.10:FF:000001">
    <property type="entry name" value="Xanthine dehydrogenase oxidase"/>
    <property type="match status" value="1"/>
</dbReference>
<evidence type="ECO:0000256" key="11">
    <source>
        <dbReference type="ARBA" id="ARBA00023014"/>
    </source>
</evidence>
<feature type="binding site" evidence="15">
    <location>
        <position position="121"/>
    </location>
    <ligand>
        <name>[2Fe-2S] cluster</name>
        <dbReference type="ChEBI" id="CHEBI:190135"/>
        <label>2</label>
    </ligand>
</feature>
<comment type="cofactor">
    <cofactor evidence="15">
        <name>[2Fe-2S] cluster</name>
        <dbReference type="ChEBI" id="CHEBI:190135"/>
    </cofactor>
    <text evidence="15">Binds 2 [2Fe-2S] clusters.</text>
</comment>
<dbReference type="EMBL" id="PZQS01000008">
    <property type="protein sequence ID" value="PVD26234.1"/>
    <property type="molecule type" value="Genomic_DNA"/>
</dbReference>
<dbReference type="GO" id="GO:0005506">
    <property type="term" value="F:iron ion binding"/>
    <property type="evidence" value="ECO:0007669"/>
    <property type="project" value="InterPro"/>
</dbReference>
<evidence type="ECO:0000256" key="4">
    <source>
        <dbReference type="ARBA" id="ARBA00022505"/>
    </source>
</evidence>
<dbReference type="SUPFAM" id="SSF55447">
    <property type="entry name" value="CO dehydrogenase flavoprotein C-terminal domain-like"/>
    <property type="match status" value="1"/>
</dbReference>
<evidence type="ECO:0000256" key="3">
    <source>
        <dbReference type="ARBA" id="ARBA00011738"/>
    </source>
</evidence>
<sequence length="1239" mass="136803">MVSVCPPDGNRIQYPFYLPPALHDCVLPSSEQTKLDQNTLRIANACLLPVCSLHGAAVTTVEGIGSLRTKLHPVQERIASAHGTQCGFCTPGFVMSMYTLLRNSSTPSLHQLHTAFDGNLCRCTGYRPILQGFKCFTKNSYDPTQEPIFPPFLKVSWRKLHNQFLQFVGPRVTWYRPTSLAELLEIKRKNPNCKIVVGNTEIGKTSSTYSIIFYLLPYTSRFPQFFFFKHQHFTLINISLHITDAALFSEETTRVFTAFVEMLRWFAGNQIRNVASLGGNIMTASPISDLNPLLLACGAVLQLVSQDGTLRTRKMDPSFFVSYRQTGVLPTEILLSVLIPFSKKARSNEYFFGYKQSTRKEDDIAIVNAGMRVELDTLGTVKDLALAFGGMAATTVMATKTMKQLIGCTWSDDLLRRACELLTSDLPLPPDSPGGVVEYRRTLTLSFFFKFYTAVLQRLHQEGVMTKVAVSCADASATKPLEREPLEAVQWFEAGSDAQWPEDALRLPVVHQSAYKHATGEAVYVDDMAPRRGELYLALVLSTKARAKLESVNPEEALGIPGVVDFVTHKDVPGEKFFGKDPTLPQVVGEGLDEVFASTEVLHQGQVIGAVVAETQVQAQRAAQAVKVKYIELEPVITIQDAIQKNSFFPFHPTICRGDVEVALSAAAHTLEGEMRVGAQEHFYLETQVTRACPGEDGELEVFCSTQALTQLQTSIGAVLKLPLSKITCRAKRLGGGFGGKETRPNALALPVAVAAMKLGRPVRCSLSRDEDMMMTGTRHPLLGRYKVGFTSKGILQALDVEYFLNAGASVDLSYDVLGRVVLDTDAAYLIPNLRVKGHVCKTNLPSNTAFRGFGHPQMLAVVETVVSQVAAYLNLPAEQVRLLNMYKKGDITHYNQRLEECNLRRCWDDVVQQSDYQQRRREVEQFNKENRWKKRGIAVTPVKFAPGTNSSFFYQVASRVLQVPISKIRVDETSTATVPNAFASNASVSSDLYAAAVMDACNKLVEQLRPVKTQMPKVTWEELIKAAHQAKISLSATGHFVSNSDLDYDILTNTGRPYSYFTFGAACSVVEIDCLTGDHQVLSTDIVMDVGKSLSPAIDIGQIEGAFVQGYGLLMLEQYMVQPNGTLLTRGPGTYKIPSAGNIPQRFNVTLLRESGNPRALYSSKGVGEPPLLLAMSVLMAVRHAITAARMDAGLSPLFPLDTPATPARIRMACADHFTRMIETTKTENNIKPWFVDL</sequence>
<feature type="active site" description="Proton acceptor" evidence="13">
    <location>
        <position position="1170"/>
    </location>
</feature>
<dbReference type="SMART" id="SM01008">
    <property type="entry name" value="Ald_Xan_dh_C"/>
    <property type="match status" value="1"/>
</dbReference>
<dbReference type="Gene3D" id="3.30.365.10">
    <property type="entry name" value="Aldehyde oxidase/xanthine dehydrogenase, molybdopterin binding domain"/>
    <property type="match status" value="4"/>
</dbReference>
<dbReference type="InterPro" id="IPR036884">
    <property type="entry name" value="2Fe-2S-bd_dom_sf"/>
</dbReference>
<dbReference type="SUPFAM" id="SSF54665">
    <property type="entry name" value="CO dehydrogenase molybdoprotein N-domain-like"/>
    <property type="match status" value="1"/>
</dbReference>
<keyword evidence="5" id="KW-0285">Flavoprotein</keyword>
<dbReference type="Gene3D" id="3.30.465.10">
    <property type="match status" value="1"/>
</dbReference>
<dbReference type="InterPro" id="IPR036318">
    <property type="entry name" value="FAD-bd_PCMH-like_sf"/>
</dbReference>
<feature type="binding site" evidence="14">
    <location>
        <position position="742"/>
    </location>
    <ligand>
        <name>substrate</name>
    </ligand>
</feature>
<feature type="binding site" evidence="14">
    <location>
        <position position="854"/>
    </location>
    <ligand>
        <name>substrate</name>
    </ligand>
</feature>
<dbReference type="InterPro" id="IPR036856">
    <property type="entry name" value="Ald_Oxase/Xan_DH_a/b_sf"/>
</dbReference>
<feature type="binding site" evidence="15">
    <location>
        <position position="123"/>
    </location>
    <ligand>
        <name>[2Fe-2S] cluster</name>
        <dbReference type="ChEBI" id="CHEBI:190135"/>
        <label>2</label>
    </ligand>
</feature>
<evidence type="ECO:0000256" key="1">
    <source>
        <dbReference type="ARBA" id="ARBA00001974"/>
    </source>
</evidence>
<dbReference type="InterPro" id="IPR002888">
    <property type="entry name" value="2Fe-2S-bd"/>
</dbReference>
<keyword evidence="8 14" id="KW-0274">FAD</keyword>
<dbReference type="PANTHER" id="PTHR45444:SF3">
    <property type="entry name" value="XANTHINE DEHYDROGENASE"/>
    <property type="match status" value="1"/>
</dbReference>
<keyword evidence="10 15" id="KW-0408">Iron</keyword>
<dbReference type="InterPro" id="IPR046867">
    <property type="entry name" value="AldOxase/xan_DH_MoCoBD2"/>
</dbReference>
<accession>A0A2T7NYK2</accession>
<keyword evidence="9" id="KW-0560">Oxidoreductase</keyword>
<dbReference type="InterPro" id="IPR016167">
    <property type="entry name" value="FAD-bd_PCMH_sub1"/>
</dbReference>
<evidence type="ECO:0000256" key="7">
    <source>
        <dbReference type="ARBA" id="ARBA00022723"/>
    </source>
</evidence>
<organism evidence="17 18">
    <name type="scientific">Pomacea canaliculata</name>
    <name type="common">Golden apple snail</name>
    <dbReference type="NCBI Taxonomy" id="400727"/>
    <lineage>
        <taxon>Eukaryota</taxon>
        <taxon>Metazoa</taxon>
        <taxon>Spiralia</taxon>
        <taxon>Lophotrochozoa</taxon>
        <taxon>Mollusca</taxon>
        <taxon>Gastropoda</taxon>
        <taxon>Caenogastropoda</taxon>
        <taxon>Architaenioglossa</taxon>
        <taxon>Ampullarioidea</taxon>
        <taxon>Ampullariidae</taxon>
        <taxon>Pomacea</taxon>
    </lineage>
</organism>
<dbReference type="InterPro" id="IPR016208">
    <property type="entry name" value="Ald_Oxase/xanthine_DH-like"/>
</dbReference>
<evidence type="ECO:0000256" key="5">
    <source>
        <dbReference type="ARBA" id="ARBA00022630"/>
    </source>
</evidence>
<dbReference type="InterPro" id="IPR005107">
    <property type="entry name" value="CO_DH_flav_C"/>
</dbReference>
<dbReference type="PANTHER" id="PTHR45444">
    <property type="entry name" value="XANTHINE DEHYDROGENASE"/>
    <property type="match status" value="1"/>
</dbReference>
<dbReference type="Pfam" id="PF20256">
    <property type="entry name" value="MoCoBD_2"/>
    <property type="match status" value="1"/>
</dbReference>
<dbReference type="InterPro" id="IPR016166">
    <property type="entry name" value="FAD-bd_PCMH"/>
</dbReference>
<dbReference type="InterPro" id="IPR008274">
    <property type="entry name" value="AldOxase/xan_DH_MoCoBD1"/>
</dbReference>
<gene>
    <name evidence="17" type="ORF">C0Q70_13904</name>
</gene>
<dbReference type="Pfam" id="PF00941">
    <property type="entry name" value="FAD_binding_5"/>
    <property type="match status" value="1"/>
</dbReference>
<feature type="binding site" evidence="14">
    <location>
        <position position="334"/>
    </location>
    <ligand>
        <name>FAD</name>
        <dbReference type="ChEBI" id="CHEBI:57692"/>
    </ligand>
</feature>
<dbReference type="FunFam" id="3.30.365.10:FF:000004">
    <property type="entry name" value="Xanthine dehydrogenase oxidase"/>
    <property type="match status" value="1"/>
</dbReference>
<comment type="caution">
    <text evidence="17">The sequence shown here is derived from an EMBL/GenBank/DDBJ whole genome shotgun (WGS) entry which is preliminary data.</text>
</comment>
<dbReference type="FunFam" id="3.90.1170.50:FF:000001">
    <property type="entry name" value="Aldehyde oxidase 1"/>
    <property type="match status" value="1"/>
</dbReference>
<feature type="binding site" evidence="15">
    <location>
        <position position="89"/>
    </location>
    <ligand>
        <name>[2Fe-2S] cluster</name>
        <dbReference type="ChEBI" id="CHEBI:190135"/>
        <label>2</label>
    </ligand>
</feature>
<evidence type="ECO:0000256" key="14">
    <source>
        <dbReference type="PIRSR" id="PIRSR000127-2"/>
    </source>
</evidence>
<dbReference type="InterPro" id="IPR016169">
    <property type="entry name" value="FAD-bd_PCMH_sub2"/>
</dbReference>
<dbReference type="Pfam" id="PF03450">
    <property type="entry name" value="CO_deh_flav_C"/>
    <property type="match status" value="1"/>
</dbReference>
<keyword evidence="11 15" id="KW-0411">Iron-sulfur</keyword>
<evidence type="ECO:0000259" key="16">
    <source>
        <dbReference type="PROSITE" id="PS51387"/>
    </source>
</evidence>
<dbReference type="SUPFAM" id="SSF56176">
    <property type="entry name" value="FAD-binding/transporter-associated domain-like"/>
    <property type="match status" value="1"/>
</dbReference>
<dbReference type="Gene3D" id="1.10.150.120">
    <property type="entry name" value="[2Fe-2S]-binding domain"/>
    <property type="match status" value="1"/>
</dbReference>
<dbReference type="PIRSF" id="PIRSF000127">
    <property type="entry name" value="Xanthine_DH"/>
    <property type="match status" value="1"/>
</dbReference>
<dbReference type="InterPro" id="IPR000674">
    <property type="entry name" value="Ald_Oxase/Xan_DH_a/b"/>
</dbReference>
<dbReference type="Pfam" id="PF01315">
    <property type="entry name" value="Ald_Xan_dh_C"/>
    <property type="match status" value="1"/>
</dbReference>
<dbReference type="FunFam" id="3.30.390.50:FF:000001">
    <property type="entry name" value="Xanthine dehydrogenase oxidase"/>
    <property type="match status" value="1"/>
</dbReference>
<evidence type="ECO:0000256" key="8">
    <source>
        <dbReference type="ARBA" id="ARBA00022827"/>
    </source>
</evidence>
<evidence type="ECO:0000313" key="17">
    <source>
        <dbReference type="EMBL" id="PVD26234.1"/>
    </source>
</evidence>
<feature type="domain" description="FAD-binding PCMH-type" evidence="16">
    <location>
        <begin position="167"/>
        <end position="344"/>
    </location>
</feature>
<evidence type="ECO:0000256" key="6">
    <source>
        <dbReference type="ARBA" id="ARBA00022714"/>
    </source>
</evidence>
<comment type="subunit">
    <text evidence="3">Homodimer.</text>
</comment>
<evidence type="ECO:0000256" key="15">
    <source>
        <dbReference type="PIRSR" id="PIRSR000127-3"/>
    </source>
</evidence>
<comment type="cofactor">
    <cofactor evidence="15">
        <name>Mo-molybdopterin</name>
        <dbReference type="ChEBI" id="CHEBI:71302"/>
    </cofactor>
    <text evidence="15">Binds 1 Mo-molybdopterin (Mo-MPT) cofactor per subunit.</text>
</comment>
<evidence type="ECO:0000313" key="18">
    <source>
        <dbReference type="Proteomes" id="UP000245119"/>
    </source>
</evidence>
<dbReference type="FunFam" id="3.30.365.10:FF:000003">
    <property type="entry name" value="Aldehyde oxidase 1"/>
    <property type="match status" value="1"/>
</dbReference>
<feature type="binding site" evidence="15">
    <location>
        <position position="86"/>
    </location>
    <ligand>
        <name>[2Fe-2S] cluster</name>
        <dbReference type="ChEBI" id="CHEBI:190135"/>
        <label>2</label>
    </ligand>
</feature>
<feature type="binding site" evidence="14">
    <location>
        <position position="355"/>
    </location>
    <ligand>
        <name>FAD</name>
        <dbReference type="ChEBI" id="CHEBI:57692"/>
    </ligand>
</feature>
<evidence type="ECO:0000256" key="12">
    <source>
        <dbReference type="ARBA" id="ARBA00034078"/>
    </source>
</evidence>
<comment type="cofactor">
    <cofactor evidence="12">
        <name>[2Fe-2S] cluster</name>
        <dbReference type="ChEBI" id="CHEBI:190135"/>
    </cofactor>
</comment>
<dbReference type="GO" id="GO:0016491">
    <property type="term" value="F:oxidoreductase activity"/>
    <property type="evidence" value="ECO:0007669"/>
    <property type="project" value="UniProtKB-KW"/>
</dbReference>
<dbReference type="PROSITE" id="PS51387">
    <property type="entry name" value="FAD_PCMH"/>
    <property type="match status" value="1"/>
</dbReference>
<name>A0A2T7NYK2_POMCA</name>
<dbReference type="InterPro" id="IPR036683">
    <property type="entry name" value="CO_DH_flav_C_dom_sf"/>
</dbReference>
<dbReference type="InterPro" id="IPR002346">
    <property type="entry name" value="Mopterin_DH_FAD-bd"/>
</dbReference>
<feature type="binding site" evidence="14">
    <location>
        <begin position="276"/>
        <end position="280"/>
    </location>
    <ligand>
        <name>FAD</name>
        <dbReference type="ChEBI" id="CHEBI:57692"/>
    </ligand>
</feature>
<dbReference type="FunFam" id="3.30.465.10:FF:000004">
    <property type="entry name" value="Xanthine dehydrogenase/oxidase"/>
    <property type="match status" value="1"/>
</dbReference>
<dbReference type="Proteomes" id="UP000245119">
    <property type="component" value="Linkage Group LG8"/>
</dbReference>
<feature type="binding site" evidence="15">
    <location>
        <position position="987"/>
    </location>
    <ligand>
        <name>Mo-molybdopterin</name>
        <dbReference type="ChEBI" id="CHEBI:71302"/>
    </ligand>
    <ligandPart>
        <name>Mo</name>
        <dbReference type="ChEBI" id="CHEBI:28685"/>
    </ligandPart>
</feature>
<feature type="binding site" evidence="14">
    <location>
        <position position="289"/>
    </location>
    <ligand>
        <name>FAD</name>
        <dbReference type="ChEBI" id="CHEBI:57692"/>
    </ligand>
</feature>
<dbReference type="FunFam" id="3.30.43.10:FF:000001">
    <property type="entry name" value="Xanthine dehydrogenase/oxidase"/>
    <property type="match status" value="1"/>
</dbReference>
<proteinExistence type="inferred from homology"/>
<dbReference type="AlphaFoldDB" id="A0A2T7NYK2"/>
<dbReference type="InterPro" id="IPR037165">
    <property type="entry name" value="AldOxase/xan_DH_Mopterin-bd_sf"/>
</dbReference>
<protein>
    <recommendedName>
        <fullName evidence="16">FAD-binding PCMH-type domain-containing protein</fullName>
    </recommendedName>
</protein>
<dbReference type="OrthoDB" id="8300278at2759"/>
<dbReference type="Gene3D" id="3.30.43.10">
    <property type="entry name" value="Uridine Diphospho-n-acetylenolpyruvylglucosamine Reductase, domain 2"/>
    <property type="match status" value="1"/>
</dbReference>
<comment type="similarity">
    <text evidence="2">Belongs to the xanthine dehydrogenase family.</text>
</comment>
<dbReference type="Gene3D" id="3.90.1170.50">
    <property type="entry name" value="Aldehyde oxidase/xanthine dehydrogenase, a/b hammerhead"/>
    <property type="match status" value="1"/>
</dbReference>
<feature type="binding site" evidence="14">
    <location>
        <position position="266"/>
    </location>
    <ligand>
        <name>FAD</name>
        <dbReference type="ChEBI" id="CHEBI:57692"/>
    </ligand>
</feature>
<dbReference type="SUPFAM" id="SSF56003">
    <property type="entry name" value="Molybdenum cofactor-binding domain"/>
    <property type="match status" value="1"/>
</dbReference>
<reference evidence="17 18" key="1">
    <citation type="submission" date="2018-04" db="EMBL/GenBank/DDBJ databases">
        <title>The genome of golden apple snail Pomacea canaliculata provides insight into stress tolerance and invasive adaptation.</title>
        <authorList>
            <person name="Liu C."/>
            <person name="Liu B."/>
            <person name="Ren Y."/>
            <person name="Zhang Y."/>
            <person name="Wang H."/>
            <person name="Li S."/>
            <person name="Jiang F."/>
            <person name="Yin L."/>
            <person name="Zhang G."/>
            <person name="Qian W."/>
            <person name="Fan W."/>
        </authorList>
    </citation>
    <scope>NUCLEOTIDE SEQUENCE [LARGE SCALE GENOMIC DNA]</scope>
    <source>
        <strain evidence="17">SZHN2017</strain>
        <tissue evidence="17">Muscle</tissue>
    </source>
</reference>
<keyword evidence="18" id="KW-1185">Reference proteome</keyword>
<feature type="binding site" evidence="15">
    <location>
        <position position="707"/>
    </location>
    <ligand>
        <name>Mo-molybdopterin</name>
        <dbReference type="ChEBI" id="CHEBI:71302"/>
    </ligand>
    <ligandPart>
        <name>Mo</name>
        <dbReference type="ChEBI" id="CHEBI:28685"/>
    </ligandPart>
</feature>
<evidence type="ECO:0000256" key="13">
    <source>
        <dbReference type="PIRSR" id="PIRSR000127-1"/>
    </source>
</evidence>
<dbReference type="InterPro" id="IPR012675">
    <property type="entry name" value="Beta-grasp_dom_sf"/>
</dbReference>
<evidence type="ECO:0000256" key="2">
    <source>
        <dbReference type="ARBA" id="ARBA00006849"/>
    </source>
</evidence>
<dbReference type="Gene3D" id="3.10.20.30">
    <property type="match status" value="1"/>
</dbReference>